<gene>
    <name evidence="2" type="ORF">LPB303_04790</name>
</gene>
<dbReference type="AlphaFoldDB" id="A0A176TF15"/>
<dbReference type="Pfam" id="PF20240">
    <property type="entry name" value="DUF6597"/>
    <property type="match status" value="1"/>
</dbReference>
<dbReference type="RefSeq" id="WP_068448568.1">
    <property type="nucleotide sequence ID" value="NZ_CANKUV010000018.1"/>
</dbReference>
<proteinExistence type="predicted"/>
<dbReference type="InterPro" id="IPR018060">
    <property type="entry name" value="HTH_AraC"/>
</dbReference>
<dbReference type="PROSITE" id="PS01124">
    <property type="entry name" value="HTH_ARAC_FAMILY_2"/>
    <property type="match status" value="1"/>
</dbReference>
<dbReference type="GO" id="GO:0043565">
    <property type="term" value="F:sequence-specific DNA binding"/>
    <property type="evidence" value="ECO:0007669"/>
    <property type="project" value="InterPro"/>
</dbReference>
<dbReference type="EMBL" id="LVWE01000009">
    <property type="protein sequence ID" value="OAD45985.1"/>
    <property type="molecule type" value="Genomic_DNA"/>
</dbReference>
<dbReference type="GO" id="GO:0003700">
    <property type="term" value="F:DNA-binding transcription factor activity"/>
    <property type="evidence" value="ECO:0007669"/>
    <property type="project" value="InterPro"/>
</dbReference>
<dbReference type="Gene3D" id="1.10.10.60">
    <property type="entry name" value="Homeodomain-like"/>
    <property type="match status" value="1"/>
</dbReference>
<accession>A0A176TF15</accession>
<dbReference type="InterPro" id="IPR046532">
    <property type="entry name" value="DUF6597"/>
</dbReference>
<reference evidence="2 3" key="1">
    <citation type="submission" date="2016-02" db="EMBL/GenBank/DDBJ databases">
        <title>Draft genome sequence of Polaribacter atrinae KACC17473.</title>
        <authorList>
            <person name="Shin S.-K."/>
            <person name="Yi H."/>
        </authorList>
    </citation>
    <scope>NUCLEOTIDE SEQUENCE [LARGE SCALE GENOMIC DNA]</scope>
    <source>
        <strain evidence="2 3">KACC 17473</strain>
    </source>
</reference>
<organism evidence="2 3">
    <name type="scientific">Polaribacter atrinae</name>
    <dbReference type="NCBI Taxonomy" id="1333662"/>
    <lineage>
        <taxon>Bacteria</taxon>
        <taxon>Pseudomonadati</taxon>
        <taxon>Bacteroidota</taxon>
        <taxon>Flavobacteriia</taxon>
        <taxon>Flavobacteriales</taxon>
        <taxon>Flavobacteriaceae</taxon>
    </lineage>
</organism>
<sequence length="275" mass="32167">MNLKYYNTETTSHLVDEFYSVEYSEKVTPLKTTIIPMAFSSIAFFYSGNQYTIQNKNKKELNGLTIFGQFIKSFPLFIDNLGFCCGISFKPTTLFKLTNIDLSLLTNDHASLESVERDVSKKLKTIFLNNADDSEKLFKEISICLNYLPILENKDTIIIDSVINEINKREGLLSVNEILKTVPFGQKTLETKFKKMVGLTPGKYIQIKRFVNLMRKYEKEQIDLKDLIYMYDYYDESHFAKDFKLFTSKSFKNYFQEDYILVKKALKNNSYDFLQ</sequence>
<feature type="domain" description="HTH araC/xylS-type" evidence="1">
    <location>
        <begin position="156"/>
        <end position="257"/>
    </location>
</feature>
<evidence type="ECO:0000259" key="1">
    <source>
        <dbReference type="PROSITE" id="PS01124"/>
    </source>
</evidence>
<dbReference type="Proteomes" id="UP000076923">
    <property type="component" value="Unassembled WGS sequence"/>
</dbReference>
<comment type="caution">
    <text evidence="2">The sequence shown here is derived from an EMBL/GenBank/DDBJ whole genome shotgun (WGS) entry which is preliminary data.</text>
</comment>
<name>A0A176TF15_9FLAO</name>
<dbReference type="OrthoDB" id="511992at2"/>
<evidence type="ECO:0000313" key="2">
    <source>
        <dbReference type="EMBL" id="OAD45985.1"/>
    </source>
</evidence>
<protein>
    <submittedName>
        <fullName evidence="2">Transcriptional regulator</fullName>
    </submittedName>
</protein>
<dbReference type="STRING" id="1333662.LPB303_04790"/>
<evidence type="ECO:0000313" key="3">
    <source>
        <dbReference type="Proteomes" id="UP000076923"/>
    </source>
</evidence>
<keyword evidence="3" id="KW-1185">Reference proteome</keyword>